<dbReference type="PANTHER" id="PTHR23513">
    <property type="entry name" value="INTEGRAL MEMBRANE EFFLUX PROTEIN-RELATED"/>
    <property type="match status" value="1"/>
</dbReference>
<dbReference type="GO" id="GO:0022857">
    <property type="term" value="F:transmembrane transporter activity"/>
    <property type="evidence" value="ECO:0007669"/>
    <property type="project" value="InterPro"/>
</dbReference>
<evidence type="ECO:0000256" key="3">
    <source>
        <dbReference type="ARBA" id="ARBA00022692"/>
    </source>
</evidence>
<dbReference type="InterPro" id="IPR020846">
    <property type="entry name" value="MFS_dom"/>
</dbReference>
<feature type="transmembrane region" description="Helical" evidence="6">
    <location>
        <begin position="27"/>
        <end position="46"/>
    </location>
</feature>
<feature type="transmembrane region" description="Helical" evidence="6">
    <location>
        <begin position="52"/>
        <end position="77"/>
    </location>
</feature>
<evidence type="ECO:0000256" key="4">
    <source>
        <dbReference type="ARBA" id="ARBA00022989"/>
    </source>
</evidence>
<feature type="transmembrane region" description="Helical" evidence="6">
    <location>
        <begin position="89"/>
        <end position="111"/>
    </location>
</feature>
<evidence type="ECO:0000313" key="8">
    <source>
        <dbReference type="EMBL" id="CAA9407609.1"/>
    </source>
</evidence>
<dbReference type="InterPro" id="IPR011701">
    <property type="entry name" value="MFS"/>
</dbReference>
<reference evidence="8" key="1">
    <citation type="submission" date="2020-02" db="EMBL/GenBank/DDBJ databases">
        <authorList>
            <person name="Meier V. D."/>
        </authorList>
    </citation>
    <scope>NUCLEOTIDE SEQUENCE</scope>
    <source>
        <strain evidence="8">AVDCRST_MAG01</strain>
    </source>
</reference>
<evidence type="ECO:0000259" key="7">
    <source>
        <dbReference type="PROSITE" id="PS50850"/>
    </source>
</evidence>
<name>A0A6J4PAX2_9ACTN</name>
<protein>
    <recommendedName>
        <fullName evidence="7">Major facilitator superfamily (MFS) profile domain-containing protein</fullName>
    </recommendedName>
</protein>
<organism evidence="8">
    <name type="scientific">uncultured Rubrobacteraceae bacterium</name>
    <dbReference type="NCBI Taxonomy" id="349277"/>
    <lineage>
        <taxon>Bacteria</taxon>
        <taxon>Bacillati</taxon>
        <taxon>Actinomycetota</taxon>
        <taxon>Rubrobacteria</taxon>
        <taxon>Rubrobacterales</taxon>
        <taxon>Rubrobacteraceae</taxon>
        <taxon>environmental samples</taxon>
    </lineage>
</organism>
<keyword evidence="4 6" id="KW-1133">Transmembrane helix</keyword>
<sequence>MSAQAVGGVLGGLVVGSAAARLSPPRLLGLGAVLFGLVDLAIFVYPSFVQSIAVGLALFVLVGIPAAGMLAGLQTLLQTSAEDRFRGRVFGALGTTQALLMLAGTLLGGALGDAVGVVPVLVVQGGAYVAAGILVLVLLAHDGKQAPPRTA</sequence>
<gene>
    <name evidence="8" type="ORF">AVDCRST_MAG01-01-1416</name>
</gene>
<keyword evidence="2" id="KW-1003">Cell membrane</keyword>
<dbReference type="InterPro" id="IPR036259">
    <property type="entry name" value="MFS_trans_sf"/>
</dbReference>
<accession>A0A6J4PAX2</accession>
<evidence type="ECO:0000256" key="1">
    <source>
        <dbReference type="ARBA" id="ARBA00004651"/>
    </source>
</evidence>
<feature type="domain" description="Major facilitator superfamily (MFS) profile" evidence="7">
    <location>
        <begin position="1"/>
        <end position="151"/>
    </location>
</feature>
<evidence type="ECO:0000256" key="5">
    <source>
        <dbReference type="ARBA" id="ARBA00023136"/>
    </source>
</evidence>
<proteinExistence type="predicted"/>
<keyword evidence="5 6" id="KW-0472">Membrane</keyword>
<dbReference type="PANTHER" id="PTHR23513:SF6">
    <property type="entry name" value="MAJOR FACILITATOR SUPERFAMILY ASSOCIATED DOMAIN-CONTAINING PROTEIN"/>
    <property type="match status" value="1"/>
</dbReference>
<evidence type="ECO:0000256" key="2">
    <source>
        <dbReference type="ARBA" id="ARBA00022475"/>
    </source>
</evidence>
<dbReference type="GO" id="GO:0005886">
    <property type="term" value="C:plasma membrane"/>
    <property type="evidence" value="ECO:0007669"/>
    <property type="project" value="UniProtKB-SubCell"/>
</dbReference>
<comment type="subcellular location">
    <subcellularLocation>
        <location evidence="1">Cell membrane</location>
        <topology evidence="1">Multi-pass membrane protein</topology>
    </subcellularLocation>
</comment>
<dbReference type="Gene3D" id="1.20.1250.20">
    <property type="entry name" value="MFS general substrate transporter like domains"/>
    <property type="match status" value="1"/>
</dbReference>
<evidence type="ECO:0000256" key="6">
    <source>
        <dbReference type="SAM" id="Phobius"/>
    </source>
</evidence>
<keyword evidence="3 6" id="KW-0812">Transmembrane</keyword>
<dbReference type="SUPFAM" id="SSF103473">
    <property type="entry name" value="MFS general substrate transporter"/>
    <property type="match status" value="1"/>
</dbReference>
<dbReference type="PROSITE" id="PS50850">
    <property type="entry name" value="MFS"/>
    <property type="match status" value="1"/>
</dbReference>
<dbReference type="Pfam" id="PF07690">
    <property type="entry name" value="MFS_1"/>
    <property type="match status" value="1"/>
</dbReference>
<dbReference type="EMBL" id="CADCUW010000205">
    <property type="protein sequence ID" value="CAA9407609.1"/>
    <property type="molecule type" value="Genomic_DNA"/>
</dbReference>
<feature type="transmembrane region" description="Helical" evidence="6">
    <location>
        <begin position="117"/>
        <end position="139"/>
    </location>
</feature>
<dbReference type="AlphaFoldDB" id="A0A6J4PAX2"/>